<protein>
    <submittedName>
        <fullName evidence="2">Cyclic nucleotide-binding domain-containing protein</fullName>
    </submittedName>
</protein>
<name>A0A699YN80_HAELA</name>
<keyword evidence="3" id="KW-1185">Reference proteome</keyword>
<dbReference type="AlphaFoldDB" id="A0A699YN80"/>
<dbReference type="PROSITE" id="PS50042">
    <property type="entry name" value="CNMP_BINDING_3"/>
    <property type="match status" value="1"/>
</dbReference>
<evidence type="ECO:0000313" key="2">
    <source>
        <dbReference type="EMBL" id="GFH11001.1"/>
    </source>
</evidence>
<dbReference type="InterPro" id="IPR000595">
    <property type="entry name" value="cNMP-bd_dom"/>
</dbReference>
<dbReference type="InterPro" id="IPR018490">
    <property type="entry name" value="cNMP-bd_dom_sf"/>
</dbReference>
<dbReference type="SUPFAM" id="SSF51206">
    <property type="entry name" value="cAMP-binding domain-like"/>
    <property type="match status" value="1"/>
</dbReference>
<dbReference type="Gene3D" id="2.60.120.10">
    <property type="entry name" value="Jelly Rolls"/>
    <property type="match status" value="1"/>
</dbReference>
<dbReference type="Proteomes" id="UP000485058">
    <property type="component" value="Unassembled WGS sequence"/>
</dbReference>
<dbReference type="EMBL" id="BLLF01000365">
    <property type="protein sequence ID" value="GFH11001.1"/>
    <property type="molecule type" value="Genomic_DNA"/>
</dbReference>
<feature type="domain" description="Cyclic nucleotide-binding" evidence="1">
    <location>
        <begin position="1"/>
        <end position="65"/>
    </location>
</feature>
<accession>A0A699YN80</accession>
<sequence length="69" mass="8103">MDEDFRLEVCRLVEYLHCPEGFVLFEEGDKIDFCYVVLQGKVVFNKYNDKARRQDEIGTKSTGHYHLGT</sequence>
<proteinExistence type="predicted"/>
<gene>
    <name evidence="2" type="ORF">HaLaN_06422</name>
</gene>
<organism evidence="2 3">
    <name type="scientific">Haematococcus lacustris</name>
    <name type="common">Green alga</name>
    <name type="synonym">Haematococcus pluvialis</name>
    <dbReference type="NCBI Taxonomy" id="44745"/>
    <lineage>
        <taxon>Eukaryota</taxon>
        <taxon>Viridiplantae</taxon>
        <taxon>Chlorophyta</taxon>
        <taxon>core chlorophytes</taxon>
        <taxon>Chlorophyceae</taxon>
        <taxon>CS clade</taxon>
        <taxon>Chlamydomonadales</taxon>
        <taxon>Haematococcaceae</taxon>
        <taxon>Haematococcus</taxon>
    </lineage>
</organism>
<comment type="caution">
    <text evidence="2">The sequence shown here is derived from an EMBL/GenBank/DDBJ whole genome shotgun (WGS) entry which is preliminary data.</text>
</comment>
<reference evidence="2 3" key="1">
    <citation type="submission" date="2020-02" db="EMBL/GenBank/DDBJ databases">
        <title>Draft genome sequence of Haematococcus lacustris strain NIES-144.</title>
        <authorList>
            <person name="Morimoto D."/>
            <person name="Nakagawa S."/>
            <person name="Yoshida T."/>
            <person name="Sawayama S."/>
        </authorList>
    </citation>
    <scope>NUCLEOTIDE SEQUENCE [LARGE SCALE GENOMIC DNA]</scope>
    <source>
        <strain evidence="2 3">NIES-144</strain>
    </source>
</reference>
<evidence type="ECO:0000313" key="3">
    <source>
        <dbReference type="Proteomes" id="UP000485058"/>
    </source>
</evidence>
<evidence type="ECO:0000259" key="1">
    <source>
        <dbReference type="PROSITE" id="PS50042"/>
    </source>
</evidence>
<dbReference type="InterPro" id="IPR014710">
    <property type="entry name" value="RmlC-like_jellyroll"/>
</dbReference>